<sequence>MSAVAAMRQTKAMTPLMSGPMRCGKPRMPVRASSARSGRTFVRCAATPSRAPAAITHGAGHTGVARPSAAMAGRSPKLTANGRKERALRLRPAL</sequence>
<dbReference type="EMBL" id="CP006734">
    <property type="protein sequence ID" value="AGW41554.1"/>
    <property type="molecule type" value="Genomic_DNA"/>
</dbReference>
<dbReference type="KEGG" id="lxy:O159_15020"/>
<dbReference type="AlphaFoldDB" id="U3P7V9"/>
<dbReference type="HOGENOM" id="CLU_2382585_0_0_11"/>
<keyword evidence="3" id="KW-1185">Reference proteome</keyword>
<gene>
    <name evidence="2" type="ORF">O159_15020</name>
</gene>
<reference evidence="2 3" key="1">
    <citation type="journal article" date="2013" name="Genome Announc.">
        <title>Complete Genome Sequence of Leifsonia xyli subsp. cynodontis Strain DSM46306, a Gram-Positive Bacterial Pathogen of Grasses.</title>
        <authorList>
            <person name="Monteiro-Vitorello C.B."/>
            <person name="Zerillo M.M."/>
            <person name="Van Sluys M.A."/>
            <person name="Camargo L.E."/>
            <person name="Kitajima J.P."/>
        </authorList>
    </citation>
    <scope>NUCLEOTIDE SEQUENCE [LARGE SCALE GENOMIC DNA]</scope>
    <source>
        <strain evidence="2 3">DSM 46306</strain>
    </source>
</reference>
<accession>U3P7V9</accession>
<name>U3P7V9_LEIXC</name>
<organism evidence="2 3">
    <name type="scientific">Leifsonia xyli subsp. cynodontis DSM 46306</name>
    <dbReference type="NCBI Taxonomy" id="1389489"/>
    <lineage>
        <taxon>Bacteria</taxon>
        <taxon>Bacillati</taxon>
        <taxon>Actinomycetota</taxon>
        <taxon>Actinomycetes</taxon>
        <taxon>Micrococcales</taxon>
        <taxon>Microbacteriaceae</taxon>
        <taxon>Leifsonia</taxon>
    </lineage>
</organism>
<evidence type="ECO:0000313" key="2">
    <source>
        <dbReference type="EMBL" id="AGW41554.1"/>
    </source>
</evidence>
<protein>
    <submittedName>
        <fullName evidence="2">Uncharacterized protein</fullName>
    </submittedName>
</protein>
<evidence type="ECO:0000256" key="1">
    <source>
        <dbReference type="SAM" id="MobiDB-lite"/>
    </source>
</evidence>
<dbReference type="STRING" id="1389489.O159_15020"/>
<dbReference type="Proteomes" id="UP000016743">
    <property type="component" value="Chromosome"/>
</dbReference>
<feature type="region of interest" description="Disordered" evidence="1">
    <location>
        <begin position="1"/>
        <end position="37"/>
    </location>
</feature>
<feature type="region of interest" description="Disordered" evidence="1">
    <location>
        <begin position="53"/>
        <end position="94"/>
    </location>
</feature>
<proteinExistence type="predicted"/>
<evidence type="ECO:0000313" key="3">
    <source>
        <dbReference type="Proteomes" id="UP000016743"/>
    </source>
</evidence>